<dbReference type="SUPFAM" id="SSF51905">
    <property type="entry name" value="FAD/NAD(P)-binding domain"/>
    <property type="match status" value="1"/>
</dbReference>
<gene>
    <name evidence="10" type="ORF">DXX92_18325</name>
</gene>
<dbReference type="AlphaFoldDB" id="A0A3E0UN53"/>
<comment type="caution">
    <text evidence="10">The sequence shown here is derived from an EMBL/GenBank/DDBJ whole genome shotgun (WGS) entry which is preliminary data.</text>
</comment>
<dbReference type="EMBL" id="QUOV01000001">
    <property type="protein sequence ID" value="REL37112.1"/>
    <property type="molecule type" value="Genomic_DNA"/>
</dbReference>
<accession>A0A3E0UN53</accession>
<dbReference type="GO" id="GO:0003884">
    <property type="term" value="F:D-amino-acid oxidase activity"/>
    <property type="evidence" value="ECO:0007669"/>
    <property type="project" value="UniProtKB-EC"/>
</dbReference>
<dbReference type="SUPFAM" id="SSF54373">
    <property type="entry name" value="FAD-linked reductases, C-terminal domain"/>
    <property type="match status" value="1"/>
</dbReference>
<dbReference type="GO" id="GO:0071949">
    <property type="term" value="F:FAD binding"/>
    <property type="evidence" value="ECO:0007669"/>
    <property type="project" value="InterPro"/>
</dbReference>
<dbReference type="GO" id="GO:0046416">
    <property type="term" value="P:D-amino acid metabolic process"/>
    <property type="evidence" value="ECO:0007669"/>
    <property type="project" value="InterPro"/>
</dbReference>
<evidence type="ECO:0000256" key="8">
    <source>
        <dbReference type="ARBA" id="ARBA00049547"/>
    </source>
</evidence>
<feature type="domain" description="FAD dependent oxidoreductase" evidence="9">
    <location>
        <begin position="4"/>
        <end position="359"/>
    </location>
</feature>
<keyword evidence="3" id="KW-0285">Flavoprotein</keyword>
<evidence type="ECO:0000256" key="2">
    <source>
        <dbReference type="ARBA" id="ARBA00006730"/>
    </source>
</evidence>
<proteinExistence type="inferred from homology"/>
<dbReference type="Proteomes" id="UP000256999">
    <property type="component" value="Unassembled WGS sequence"/>
</dbReference>
<dbReference type="Pfam" id="PF01266">
    <property type="entry name" value="DAO"/>
    <property type="match status" value="1"/>
</dbReference>
<dbReference type="PANTHER" id="PTHR11530">
    <property type="entry name" value="D-AMINO ACID OXIDASE"/>
    <property type="match status" value="1"/>
</dbReference>
<keyword evidence="5" id="KW-0560">Oxidoreductase</keyword>
<evidence type="ECO:0000256" key="6">
    <source>
        <dbReference type="ARBA" id="ARBA00039101"/>
    </source>
</evidence>
<name>A0A3E0UN53_9GAMM</name>
<evidence type="ECO:0000313" key="11">
    <source>
        <dbReference type="Proteomes" id="UP000256999"/>
    </source>
</evidence>
<comment type="catalytic activity">
    <reaction evidence="8">
        <text>a D-alpha-amino acid + O2 + H2O = a 2-oxocarboxylate + H2O2 + NH4(+)</text>
        <dbReference type="Rhea" id="RHEA:21816"/>
        <dbReference type="ChEBI" id="CHEBI:15377"/>
        <dbReference type="ChEBI" id="CHEBI:15379"/>
        <dbReference type="ChEBI" id="CHEBI:16240"/>
        <dbReference type="ChEBI" id="CHEBI:28938"/>
        <dbReference type="ChEBI" id="CHEBI:35179"/>
        <dbReference type="ChEBI" id="CHEBI:59871"/>
        <dbReference type="EC" id="1.4.3.3"/>
    </reaction>
    <physiologicalReaction direction="left-to-right" evidence="8">
        <dbReference type="Rhea" id="RHEA:21817"/>
    </physiologicalReaction>
</comment>
<comment type="similarity">
    <text evidence="2">Belongs to the DAMOX/DASOX family.</text>
</comment>
<dbReference type="RefSeq" id="WP_116002108.1">
    <property type="nucleotide sequence ID" value="NZ_QUOV01000001.1"/>
</dbReference>
<dbReference type="Gene3D" id="3.30.9.10">
    <property type="entry name" value="D-Amino Acid Oxidase, subunit A, domain 2"/>
    <property type="match status" value="1"/>
</dbReference>
<evidence type="ECO:0000256" key="3">
    <source>
        <dbReference type="ARBA" id="ARBA00022630"/>
    </source>
</evidence>
<dbReference type="Gene3D" id="3.50.50.60">
    <property type="entry name" value="FAD/NAD(P)-binding domain"/>
    <property type="match status" value="1"/>
</dbReference>
<dbReference type="OrthoDB" id="9790035at2"/>
<evidence type="ECO:0000313" key="10">
    <source>
        <dbReference type="EMBL" id="REL37112.1"/>
    </source>
</evidence>
<protein>
    <recommendedName>
        <fullName evidence="7">D-amino-acid oxidase</fullName>
        <ecNumber evidence="6">1.4.3.3</ecNumber>
    </recommendedName>
</protein>
<keyword evidence="4" id="KW-0274">FAD</keyword>
<evidence type="ECO:0000256" key="4">
    <source>
        <dbReference type="ARBA" id="ARBA00022827"/>
    </source>
</evidence>
<dbReference type="PANTHER" id="PTHR11530:SF11">
    <property type="entry name" value="D-ASPARTATE OXIDASE"/>
    <property type="match status" value="1"/>
</dbReference>
<reference evidence="10 11" key="1">
    <citation type="submission" date="2018-08" db="EMBL/GenBank/DDBJ databases">
        <title>Thalassotalea euphylliae genome.</title>
        <authorList>
            <person name="Summers S."/>
            <person name="Rice S.A."/>
            <person name="Freckelton M.L."/>
            <person name="Nedved B.T."/>
            <person name="Hadfield M.G."/>
        </authorList>
    </citation>
    <scope>NUCLEOTIDE SEQUENCE [LARGE SCALE GENOMIC DNA]</scope>
    <source>
        <strain evidence="10 11">H2</strain>
    </source>
</reference>
<evidence type="ECO:0000256" key="7">
    <source>
        <dbReference type="ARBA" id="ARBA00039751"/>
    </source>
</evidence>
<evidence type="ECO:0000259" key="9">
    <source>
        <dbReference type="Pfam" id="PF01266"/>
    </source>
</evidence>
<dbReference type="InterPro" id="IPR006076">
    <property type="entry name" value="FAD-dep_OxRdtase"/>
</dbReference>
<evidence type="ECO:0000256" key="5">
    <source>
        <dbReference type="ARBA" id="ARBA00023002"/>
    </source>
</evidence>
<comment type="cofactor">
    <cofactor evidence="1">
        <name>FAD</name>
        <dbReference type="ChEBI" id="CHEBI:57692"/>
    </cofactor>
</comment>
<dbReference type="InterPro" id="IPR023209">
    <property type="entry name" value="DAO"/>
</dbReference>
<organism evidence="10 11">
    <name type="scientific">Thalassotalea euphylliae</name>
    <dbReference type="NCBI Taxonomy" id="1655234"/>
    <lineage>
        <taxon>Bacteria</taxon>
        <taxon>Pseudomonadati</taxon>
        <taxon>Pseudomonadota</taxon>
        <taxon>Gammaproteobacteria</taxon>
        <taxon>Alteromonadales</taxon>
        <taxon>Colwelliaceae</taxon>
        <taxon>Thalassotalea</taxon>
    </lineage>
</organism>
<dbReference type="InterPro" id="IPR036188">
    <property type="entry name" value="FAD/NAD-bd_sf"/>
</dbReference>
<sequence length="403" mass="43789">MANIAIVGAGLLGRLMAWQLSLASNTHNNAHQISLYDKDAIDGRQSAAYTAAGLLTPYGESLSCEPEIVAMGEAALTMWPELLGELASPVDFQANGSICVSHRVDQGDYERFARHISQHYPQAQLQLLSKSEFTQQVPALAERFESGAYLQGEGCIDNHQLLNALASALQANNAVDWLAQTQVLTVSPYQVHTNSGIKQFDLVIDCRGIGASAIHTQAGSNIDANTDAKIKDQGALPMLRPVRGEVIRVYAPDVEFSLPVRLMHPRYKLYIAPKAKHEYVIGATEIESGATGKVTVQSALELLSALYSLHPGFAEAQILEQLSHCRPAFADNRPQARSKAGLIQLNGLYRHGYLLAPVMLATGLHLAAQQINTAKSSKSSYSVPPAFFEWLHVDGKNNLRAKQ</sequence>
<evidence type="ECO:0000256" key="1">
    <source>
        <dbReference type="ARBA" id="ARBA00001974"/>
    </source>
</evidence>
<dbReference type="EC" id="1.4.3.3" evidence="6"/>